<evidence type="ECO:0000313" key="2">
    <source>
        <dbReference type="Proteomes" id="UP001054892"/>
    </source>
</evidence>
<proteinExistence type="predicted"/>
<protein>
    <submittedName>
        <fullName evidence="1">Uncharacterized protein</fullName>
    </submittedName>
</protein>
<dbReference type="EMBL" id="BQKM01000001">
    <property type="protein sequence ID" value="GJN51133.1"/>
    <property type="molecule type" value="Genomic_DNA"/>
</dbReference>
<gene>
    <name evidence="1" type="ORF">TUM20286_08850</name>
</gene>
<accession>A0ABQ4VXL1</accession>
<organism evidence="1 2">
    <name type="scientific">Pseudomonas tohonis</name>
    <dbReference type="NCBI Taxonomy" id="2725477"/>
    <lineage>
        <taxon>Bacteria</taxon>
        <taxon>Pseudomonadati</taxon>
        <taxon>Pseudomonadota</taxon>
        <taxon>Gammaproteobacteria</taxon>
        <taxon>Pseudomonadales</taxon>
        <taxon>Pseudomonadaceae</taxon>
        <taxon>Pseudomonas</taxon>
    </lineage>
</organism>
<dbReference type="Proteomes" id="UP001054892">
    <property type="component" value="Unassembled WGS sequence"/>
</dbReference>
<evidence type="ECO:0000313" key="1">
    <source>
        <dbReference type="EMBL" id="GJN51133.1"/>
    </source>
</evidence>
<name>A0ABQ4VXL1_9PSED</name>
<sequence>MLEALVHGMPLAGRQAAQYIFAGEGVQVFGAGAIVLGVHPMHSRSAARLRLIHALTVPKGAPSRTAISACVQPST</sequence>
<reference evidence="1 2" key="1">
    <citation type="submission" date="2021-12" db="EMBL/GenBank/DDBJ databases">
        <title>Characterization of novel class B3 metallo-beta-lactamase from novel Pseudomonas species.</title>
        <authorList>
            <person name="Yamada K."/>
            <person name="Aoki K."/>
            <person name="Ishii Y."/>
        </authorList>
    </citation>
    <scope>NUCLEOTIDE SEQUENCE [LARGE SCALE GENOMIC DNA]</scope>
    <source>
        <strain evidence="1 2">TUM20286</strain>
    </source>
</reference>
<keyword evidence="2" id="KW-1185">Reference proteome</keyword>
<comment type="caution">
    <text evidence="1">The sequence shown here is derived from an EMBL/GenBank/DDBJ whole genome shotgun (WGS) entry which is preliminary data.</text>
</comment>